<dbReference type="AlphaFoldDB" id="A0A918VB02"/>
<sequence>MSQEKNLKQKELSVKFLNSKIMKKYIVLLLLILPLFLLNGCKKKNKATSAEKVDVTEHQWEENNMLEFERNCVGFLESESVVNAKKYCDCLLKYSVEAYPDPAEAMELEQNEIVELFVNSKCVDDLLLIKIEDPWTKEVEQLFVENCKTAQKDKGVSDHDADNYCSCALGEVKQIVPNPHHVMTLTEEELAMILKKCN</sequence>
<accession>A0A918VB02</accession>
<proteinExistence type="predicted"/>
<evidence type="ECO:0000313" key="2">
    <source>
        <dbReference type="Proteomes" id="UP000636004"/>
    </source>
</evidence>
<reference evidence="1" key="1">
    <citation type="journal article" date="2014" name="Int. J. Syst. Evol. Microbiol.">
        <title>Complete genome sequence of Corynebacterium casei LMG S-19264T (=DSM 44701T), isolated from a smear-ripened cheese.</title>
        <authorList>
            <consortium name="US DOE Joint Genome Institute (JGI-PGF)"/>
            <person name="Walter F."/>
            <person name="Albersmeier A."/>
            <person name="Kalinowski J."/>
            <person name="Ruckert C."/>
        </authorList>
    </citation>
    <scope>NUCLEOTIDE SEQUENCE</scope>
    <source>
        <strain evidence="1">KCTC 12710</strain>
    </source>
</reference>
<organism evidence="1 2">
    <name type="scientific">Algibacter mikhailovii</name>
    <dbReference type="NCBI Taxonomy" id="425498"/>
    <lineage>
        <taxon>Bacteria</taxon>
        <taxon>Pseudomonadati</taxon>
        <taxon>Bacteroidota</taxon>
        <taxon>Flavobacteriia</taxon>
        <taxon>Flavobacteriales</taxon>
        <taxon>Flavobacteriaceae</taxon>
        <taxon>Algibacter</taxon>
    </lineage>
</organism>
<reference evidence="1" key="2">
    <citation type="submission" date="2020-09" db="EMBL/GenBank/DDBJ databases">
        <authorList>
            <person name="Sun Q."/>
            <person name="Kim S."/>
        </authorList>
    </citation>
    <scope>NUCLEOTIDE SEQUENCE</scope>
    <source>
        <strain evidence="1">KCTC 12710</strain>
    </source>
</reference>
<gene>
    <name evidence="1" type="ORF">GCM10007028_25650</name>
</gene>
<protein>
    <submittedName>
        <fullName evidence="1">Uncharacterized protein</fullName>
    </submittedName>
</protein>
<evidence type="ECO:0000313" key="1">
    <source>
        <dbReference type="EMBL" id="GGZ86444.1"/>
    </source>
</evidence>
<dbReference type="Proteomes" id="UP000636004">
    <property type="component" value="Unassembled WGS sequence"/>
</dbReference>
<keyword evidence="2" id="KW-1185">Reference proteome</keyword>
<name>A0A918VB02_9FLAO</name>
<comment type="caution">
    <text evidence="1">The sequence shown here is derived from an EMBL/GenBank/DDBJ whole genome shotgun (WGS) entry which is preliminary data.</text>
</comment>
<dbReference type="EMBL" id="BMWZ01000006">
    <property type="protein sequence ID" value="GGZ86444.1"/>
    <property type="molecule type" value="Genomic_DNA"/>
</dbReference>